<reference evidence="3" key="1">
    <citation type="journal article" date="2017" name="Nat. Microbiol.">
        <title>Global analysis of biosynthetic gene clusters reveals vast potential of secondary metabolite production in Penicillium species.</title>
        <authorList>
            <person name="Nielsen J.C."/>
            <person name="Grijseels S."/>
            <person name="Prigent S."/>
            <person name="Ji B."/>
            <person name="Dainat J."/>
            <person name="Nielsen K.F."/>
            <person name="Frisvad J.C."/>
            <person name="Workman M."/>
            <person name="Nielsen J."/>
        </authorList>
    </citation>
    <scope>NUCLEOTIDE SEQUENCE [LARGE SCALE GENOMIC DNA]</scope>
    <source>
        <strain evidence="3">IBT 31811</strain>
    </source>
</reference>
<dbReference type="EMBL" id="MDYN01000001">
    <property type="protein sequence ID" value="OQD90579.1"/>
    <property type="molecule type" value="Genomic_DNA"/>
</dbReference>
<feature type="region of interest" description="Disordered" evidence="1">
    <location>
        <begin position="34"/>
        <end position="57"/>
    </location>
</feature>
<evidence type="ECO:0000313" key="3">
    <source>
        <dbReference type="Proteomes" id="UP000191672"/>
    </source>
</evidence>
<evidence type="ECO:0000313" key="2">
    <source>
        <dbReference type="EMBL" id="OQD90579.1"/>
    </source>
</evidence>
<dbReference type="Proteomes" id="UP000191672">
    <property type="component" value="Unassembled WGS sequence"/>
</dbReference>
<sequence length="105" mass="11918">MVDSRSARSCYEQLLTGLEYRNATVELLDAVIYPGSWQGKPKPDPDRQTKRTTKSNPMVLVPQWMVKGVGPVSSARPAPARPKSSRHRRVLTQMERRLFILDLVV</sequence>
<gene>
    <name evidence="2" type="ORF">PENANT_c001G08041</name>
</gene>
<protein>
    <submittedName>
        <fullName evidence="2">Uncharacterized protein</fullName>
    </submittedName>
</protein>
<accession>A0A1V6QMX2</accession>
<evidence type="ECO:0000256" key="1">
    <source>
        <dbReference type="SAM" id="MobiDB-lite"/>
    </source>
</evidence>
<proteinExistence type="predicted"/>
<dbReference type="AlphaFoldDB" id="A0A1V6QMX2"/>
<name>A0A1V6QMX2_9EURO</name>
<comment type="caution">
    <text evidence="2">The sequence shown here is derived from an EMBL/GenBank/DDBJ whole genome shotgun (WGS) entry which is preliminary data.</text>
</comment>
<organism evidence="2 3">
    <name type="scientific">Penicillium antarcticum</name>
    <dbReference type="NCBI Taxonomy" id="416450"/>
    <lineage>
        <taxon>Eukaryota</taxon>
        <taxon>Fungi</taxon>
        <taxon>Dikarya</taxon>
        <taxon>Ascomycota</taxon>
        <taxon>Pezizomycotina</taxon>
        <taxon>Eurotiomycetes</taxon>
        <taxon>Eurotiomycetidae</taxon>
        <taxon>Eurotiales</taxon>
        <taxon>Aspergillaceae</taxon>
        <taxon>Penicillium</taxon>
    </lineage>
</organism>
<keyword evidence="3" id="KW-1185">Reference proteome</keyword>